<evidence type="ECO:0000313" key="1">
    <source>
        <dbReference type="EMBL" id="EKD66467.1"/>
    </source>
</evidence>
<accession>K2AXH4</accession>
<reference evidence="1" key="1">
    <citation type="journal article" date="2012" name="Science">
        <title>Fermentation, hydrogen, and sulfur metabolism in multiple uncultivated bacterial phyla.</title>
        <authorList>
            <person name="Wrighton K.C."/>
            <person name="Thomas B.C."/>
            <person name="Sharon I."/>
            <person name="Miller C.S."/>
            <person name="Castelle C.J."/>
            <person name="VerBerkmoes N.C."/>
            <person name="Wilkins M.J."/>
            <person name="Hettich R.L."/>
            <person name="Lipton M.S."/>
            <person name="Williams K.H."/>
            <person name="Long P.E."/>
            <person name="Banfield J.F."/>
        </authorList>
    </citation>
    <scope>NUCLEOTIDE SEQUENCE [LARGE SCALE GENOMIC DNA]</scope>
</reference>
<sequence length="58" mass="6933">MSLQSSEIEEFNKKLDSKSLLELRELSKKVSEEIRNPLTVIQYKRMILDRTNEIFFTL</sequence>
<dbReference type="EMBL" id="AMFJ01021624">
    <property type="protein sequence ID" value="EKD66467.1"/>
    <property type="molecule type" value="Genomic_DNA"/>
</dbReference>
<organism evidence="1">
    <name type="scientific">uncultured bacterium</name>
    <name type="common">gcode 4</name>
    <dbReference type="NCBI Taxonomy" id="1234023"/>
    <lineage>
        <taxon>Bacteria</taxon>
        <taxon>environmental samples</taxon>
    </lineage>
</organism>
<dbReference type="AlphaFoldDB" id="K2AXH4"/>
<protein>
    <submittedName>
        <fullName evidence="1">Uncharacterized protein</fullName>
    </submittedName>
</protein>
<comment type="caution">
    <text evidence="1">The sequence shown here is derived from an EMBL/GenBank/DDBJ whole genome shotgun (WGS) entry which is preliminary data.</text>
</comment>
<name>K2AXH4_9BACT</name>
<proteinExistence type="predicted"/>
<gene>
    <name evidence="1" type="ORF">ACD_49C00038G0001</name>
</gene>